<organism evidence="2 3">
    <name type="scientific">Methylophaga aminisulfidivorans MP</name>
    <dbReference type="NCBI Taxonomy" id="1026882"/>
    <lineage>
        <taxon>Bacteria</taxon>
        <taxon>Pseudomonadati</taxon>
        <taxon>Pseudomonadota</taxon>
        <taxon>Gammaproteobacteria</taxon>
        <taxon>Thiotrichales</taxon>
        <taxon>Piscirickettsiaceae</taxon>
        <taxon>Methylophaga</taxon>
    </lineage>
</organism>
<name>F5SWY5_9GAMM</name>
<dbReference type="STRING" id="1026882.MAMP_01872"/>
<keyword evidence="1" id="KW-0732">Signal</keyword>
<dbReference type="OrthoDB" id="8605139at2"/>
<evidence type="ECO:0000256" key="1">
    <source>
        <dbReference type="SAM" id="SignalP"/>
    </source>
</evidence>
<protein>
    <submittedName>
        <fullName evidence="2">Uncharacterized protein</fullName>
    </submittedName>
</protein>
<dbReference type="AlphaFoldDB" id="F5SWY5"/>
<comment type="caution">
    <text evidence="2">The sequence shown here is derived from an EMBL/GenBank/DDBJ whole genome shotgun (WGS) entry which is preliminary data.</text>
</comment>
<evidence type="ECO:0000313" key="2">
    <source>
        <dbReference type="EMBL" id="EGL54878.1"/>
    </source>
</evidence>
<gene>
    <name evidence="2" type="ORF">MAMP_01872</name>
</gene>
<feature type="signal peptide" evidence="1">
    <location>
        <begin position="1"/>
        <end position="23"/>
    </location>
</feature>
<reference evidence="2 3" key="1">
    <citation type="journal article" date="2011" name="J. Bacteriol.">
        <title>Draft genome sequence of Methylophaga aminisulfidivorans MP T.</title>
        <authorList>
            <person name="Han G.H."/>
            <person name="Kim W."/>
            <person name="Chun J."/>
            <person name="Kim S.W."/>
        </authorList>
    </citation>
    <scope>NUCLEOTIDE SEQUENCE [LARGE SCALE GENOMIC DNA]</scope>
    <source>
        <strain evidence="3">MP(T)</strain>
    </source>
</reference>
<accession>F5SWY5</accession>
<dbReference type="Proteomes" id="UP000003544">
    <property type="component" value="Unassembled WGS sequence"/>
</dbReference>
<dbReference type="EMBL" id="AFIG01000001">
    <property type="protein sequence ID" value="EGL54878.1"/>
    <property type="molecule type" value="Genomic_DNA"/>
</dbReference>
<keyword evidence="3" id="KW-1185">Reference proteome</keyword>
<feature type="chain" id="PRO_5003332828" evidence="1">
    <location>
        <begin position="24"/>
        <end position="115"/>
    </location>
</feature>
<dbReference type="RefSeq" id="WP_007144764.1">
    <property type="nucleotide sequence ID" value="NZ_AFIG01000001.1"/>
</dbReference>
<proteinExistence type="predicted"/>
<sequence length="115" mass="12650">MHNQLKSGLFIALFLCTMGVSYAAEDRMDPAALENAMKSCRDSAKGSVELFDSCMQQKGFNHQPPPSIPAPPKEVDEKLKSAIQDCHETSKADLAAFESCMETKGFNKPRIETPN</sequence>
<evidence type="ECO:0000313" key="3">
    <source>
        <dbReference type="Proteomes" id="UP000003544"/>
    </source>
</evidence>